<sequence length="411" mass="46790">MTKTILFIFIAALFLVSCQTESVNNSKEIISLKTWLAEASGKGSNLPAQPFAQKAISEEEADTAVQMIHQFLNKKLKEKYAGLWQDSTLKIGNRELQFRYKKFGKKPVKGWSLYISMHGGGGTTKEMNDQQWRNQIGLYEPEEGIYMAPRAPTNSWNMWHQAHVDSLFSLFIELADVFEDINTNRVYLTGYSAGGDGTYQLAPRMADQLAAAAMMAGHPNDASPLGLRNLPFALHMGAEDAAYDRNKIAAEWKKKLDKLHQNDPEGYMHDVQIHENMGHWMEQKDTVAIGWMAQFNRNPYPEKVVWKQSSVIHNRFYWLGVPENEAVKDALVVANRDGQTITIEKAELVDTFLINLNDKMVDLDEKVKVEYNGEIIYNNTPKRDIAQIWQSLTQRNDPQQVFSAKIEVTLN</sequence>
<proteinExistence type="predicted"/>
<dbReference type="SUPFAM" id="SSF53474">
    <property type="entry name" value="alpha/beta-Hydrolases"/>
    <property type="match status" value="1"/>
</dbReference>
<feature type="signal peptide" evidence="1">
    <location>
        <begin position="1"/>
        <end position="22"/>
    </location>
</feature>
<dbReference type="AlphaFoldDB" id="A0A1M6LTL9"/>
<dbReference type="PROSITE" id="PS51257">
    <property type="entry name" value="PROKAR_LIPOPROTEIN"/>
    <property type="match status" value="1"/>
</dbReference>
<keyword evidence="1" id="KW-0732">Signal</keyword>
<dbReference type="InterPro" id="IPR029058">
    <property type="entry name" value="AB_hydrolase_fold"/>
</dbReference>
<dbReference type="Proteomes" id="UP000184050">
    <property type="component" value="Unassembled WGS sequence"/>
</dbReference>
<name>A0A1M6LTL9_9BACT</name>
<evidence type="ECO:0000313" key="2">
    <source>
        <dbReference type="EMBL" id="SHJ74559.1"/>
    </source>
</evidence>
<organism evidence="2 3">
    <name type="scientific">Tangfeifania diversioriginum</name>
    <dbReference type="NCBI Taxonomy" id="1168035"/>
    <lineage>
        <taxon>Bacteria</taxon>
        <taxon>Pseudomonadati</taxon>
        <taxon>Bacteroidota</taxon>
        <taxon>Bacteroidia</taxon>
        <taxon>Marinilabiliales</taxon>
        <taxon>Prolixibacteraceae</taxon>
        <taxon>Tangfeifania</taxon>
    </lineage>
</organism>
<protein>
    <recommendedName>
        <fullName evidence="4">Alpha/beta hydrolase</fullName>
    </recommendedName>
</protein>
<gene>
    <name evidence="2" type="ORF">SAMN05444280_12828</name>
</gene>
<evidence type="ECO:0000313" key="3">
    <source>
        <dbReference type="Proteomes" id="UP000184050"/>
    </source>
</evidence>
<reference evidence="2 3" key="1">
    <citation type="submission" date="2016-11" db="EMBL/GenBank/DDBJ databases">
        <authorList>
            <person name="Jaros S."/>
            <person name="Januszkiewicz K."/>
            <person name="Wedrychowicz H."/>
        </authorList>
    </citation>
    <scope>NUCLEOTIDE SEQUENCE [LARGE SCALE GENOMIC DNA]</scope>
    <source>
        <strain evidence="2 3">DSM 27063</strain>
    </source>
</reference>
<dbReference type="EMBL" id="FQZE01000028">
    <property type="protein sequence ID" value="SHJ74559.1"/>
    <property type="molecule type" value="Genomic_DNA"/>
</dbReference>
<dbReference type="RefSeq" id="WP_073171859.1">
    <property type="nucleotide sequence ID" value="NZ_FQZE01000028.1"/>
</dbReference>
<feature type="chain" id="PRO_5013223425" description="Alpha/beta hydrolase" evidence="1">
    <location>
        <begin position="23"/>
        <end position="411"/>
    </location>
</feature>
<dbReference type="STRING" id="1168035.SAMN05444280_12828"/>
<evidence type="ECO:0008006" key="4">
    <source>
        <dbReference type="Google" id="ProtNLM"/>
    </source>
</evidence>
<dbReference type="OrthoDB" id="9764953at2"/>
<keyword evidence="3" id="KW-1185">Reference proteome</keyword>
<dbReference type="Gene3D" id="3.40.50.1820">
    <property type="entry name" value="alpha/beta hydrolase"/>
    <property type="match status" value="1"/>
</dbReference>
<evidence type="ECO:0000256" key="1">
    <source>
        <dbReference type="SAM" id="SignalP"/>
    </source>
</evidence>
<accession>A0A1M6LTL9</accession>